<organism evidence="2 3">
    <name type="scientific">Rotaria magnacalcarata</name>
    <dbReference type="NCBI Taxonomy" id="392030"/>
    <lineage>
        <taxon>Eukaryota</taxon>
        <taxon>Metazoa</taxon>
        <taxon>Spiralia</taxon>
        <taxon>Gnathifera</taxon>
        <taxon>Rotifera</taxon>
        <taxon>Eurotatoria</taxon>
        <taxon>Bdelloidea</taxon>
        <taxon>Philodinida</taxon>
        <taxon>Philodinidae</taxon>
        <taxon>Rotaria</taxon>
    </lineage>
</organism>
<proteinExistence type="predicted"/>
<sequence>MECRLVLNNRTDTEITNKDMNGRFHQQLKYYKYRRVPSKNGKAVFYLFFRKEEETYAARRAAKAIREISLVRYYPSNPIDLEPVFRPFPPQKIVDVARYAFRDRLDSFYNVSKKVIIHTEILSSDKDENEHDEPKLQSVNKSANDQIQDIYIIHDLAQWLKPTFEEIEY</sequence>
<protein>
    <submittedName>
        <fullName evidence="2">Uncharacterized protein</fullName>
    </submittedName>
</protein>
<evidence type="ECO:0000313" key="1">
    <source>
        <dbReference type="EMBL" id="CAF2018514.1"/>
    </source>
</evidence>
<evidence type="ECO:0000313" key="3">
    <source>
        <dbReference type="Proteomes" id="UP000663866"/>
    </source>
</evidence>
<dbReference type="Proteomes" id="UP000663866">
    <property type="component" value="Unassembled WGS sequence"/>
</dbReference>
<accession>A0A819WL02</accession>
<keyword evidence="3" id="KW-1185">Reference proteome</keyword>
<name>A0A819WL02_9BILA</name>
<dbReference type="Proteomes" id="UP000663856">
    <property type="component" value="Unassembled WGS sequence"/>
</dbReference>
<evidence type="ECO:0000313" key="2">
    <source>
        <dbReference type="EMBL" id="CAF4126297.1"/>
    </source>
</evidence>
<comment type="caution">
    <text evidence="2">The sequence shown here is derived from an EMBL/GenBank/DDBJ whole genome shotgun (WGS) entry which is preliminary data.</text>
</comment>
<dbReference type="EMBL" id="CAJOBG010004789">
    <property type="protein sequence ID" value="CAF4126297.1"/>
    <property type="molecule type" value="Genomic_DNA"/>
</dbReference>
<dbReference type="EMBL" id="CAJNRF010001585">
    <property type="protein sequence ID" value="CAF2018514.1"/>
    <property type="molecule type" value="Genomic_DNA"/>
</dbReference>
<dbReference type="AlphaFoldDB" id="A0A819WL02"/>
<reference evidence="2" key="1">
    <citation type="submission" date="2021-02" db="EMBL/GenBank/DDBJ databases">
        <authorList>
            <person name="Nowell W R."/>
        </authorList>
    </citation>
    <scope>NUCLEOTIDE SEQUENCE</scope>
</reference>
<gene>
    <name evidence="2" type="ORF">OVN521_LOCUS22261</name>
    <name evidence="1" type="ORF">WKI299_LOCUS5669</name>
</gene>